<dbReference type="VEuPathDB" id="FungiDB:BO83DRAFT_5321"/>
<keyword evidence="12" id="KW-1185">Reference proteome</keyword>
<keyword evidence="9" id="KW-0732">Signal</keyword>
<dbReference type="EMBL" id="MSFU01000001">
    <property type="protein sequence ID" value="PWY85335.1"/>
    <property type="molecule type" value="Genomic_DNA"/>
</dbReference>
<dbReference type="EC" id="6.1.1.6" evidence="1 8"/>
<dbReference type="PRINTS" id="PR00982">
    <property type="entry name" value="TRNASYNTHLYS"/>
</dbReference>
<dbReference type="Proteomes" id="UP000246171">
    <property type="component" value="Unassembled WGS sequence"/>
</dbReference>
<dbReference type="InterPro" id="IPR044136">
    <property type="entry name" value="Lys-tRNA-ligase_II_N"/>
</dbReference>
<proteinExistence type="predicted"/>
<protein>
    <recommendedName>
        <fullName evidence="1 8">Lysine--tRNA ligase</fullName>
        <ecNumber evidence="1 8">6.1.1.6</ecNumber>
    </recommendedName>
    <alternativeName>
        <fullName evidence="6 8">Lysyl-tRNA synthetase</fullName>
    </alternativeName>
</protein>
<evidence type="ECO:0000313" key="12">
    <source>
        <dbReference type="Proteomes" id="UP000246171"/>
    </source>
</evidence>
<dbReference type="GO" id="GO:0004824">
    <property type="term" value="F:lysine-tRNA ligase activity"/>
    <property type="evidence" value="ECO:0007669"/>
    <property type="project" value="UniProtKB-EC"/>
</dbReference>
<evidence type="ECO:0000256" key="1">
    <source>
        <dbReference type="ARBA" id="ARBA00013166"/>
    </source>
</evidence>
<evidence type="ECO:0000256" key="4">
    <source>
        <dbReference type="ARBA" id="ARBA00022840"/>
    </source>
</evidence>
<dbReference type="InterPro" id="IPR018149">
    <property type="entry name" value="Lys-tRNA-synth_II_C"/>
</dbReference>
<dbReference type="RefSeq" id="XP_025393255.1">
    <property type="nucleotide sequence ID" value="XM_025537417.1"/>
</dbReference>
<evidence type="ECO:0000256" key="5">
    <source>
        <dbReference type="ARBA" id="ARBA00023146"/>
    </source>
</evidence>
<dbReference type="InterPro" id="IPR006195">
    <property type="entry name" value="aa-tRNA-synth_II"/>
</dbReference>
<feature type="domain" description="Aminoacyl-transfer RNA synthetases class-II family profile" evidence="10">
    <location>
        <begin position="238"/>
        <end position="567"/>
    </location>
</feature>
<dbReference type="Gene3D" id="2.40.50.140">
    <property type="entry name" value="Nucleic acid-binding proteins"/>
    <property type="match status" value="1"/>
</dbReference>
<evidence type="ECO:0000313" key="11">
    <source>
        <dbReference type="EMBL" id="PWY85335.1"/>
    </source>
</evidence>
<dbReference type="PANTHER" id="PTHR42918">
    <property type="entry name" value="LYSYL-TRNA SYNTHETASE"/>
    <property type="match status" value="1"/>
</dbReference>
<dbReference type="SUPFAM" id="SSF55681">
    <property type="entry name" value="Class II aaRS and biotin synthetases"/>
    <property type="match status" value="1"/>
</dbReference>
<dbReference type="GO" id="GO:0070154">
    <property type="term" value="P:mitochondrial lysyl-tRNA aminoacylation"/>
    <property type="evidence" value="ECO:0007669"/>
    <property type="project" value="TreeGrafter"/>
</dbReference>
<accession>A0A317WH29</accession>
<keyword evidence="5" id="KW-0030">Aminoacyl-tRNA synthetase</keyword>
<dbReference type="NCBIfam" id="TIGR00499">
    <property type="entry name" value="lysS_bact"/>
    <property type="match status" value="1"/>
</dbReference>
<dbReference type="PANTHER" id="PTHR42918:SF5">
    <property type="entry name" value="LYSINE--TRNA LIGASE, MITOCHONDRIAL"/>
    <property type="match status" value="1"/>
</dbReference>
<dbReference type="FunFam" id="3.30.930.10:FF:000094">
    <property type="entry name" value="Lysine--tRNA ligase, mitochondrial"/>
    <property type="match status" value="1"/>
</dbReference>
<evidence type="ECO:0000256" key="3">
    <source>
        <dbReference type="ARBA" id="ARBA00022741"/>
    </source>
</evidence>
<feature type="chain" id="PRO_5016389192" description="Lysine--tRNA ligase" evidence="9">
    <location>
        <begin position="25"/>
        <end position="592"/>
    </location>
</feature>
<dbReference type="CDD" id="cd04322">
    <property type="entry name" value="LysRS_N"/>
    <property type="match status" value="1"/>
</dbReference>
<dbReference type="Pfam" id="PF01336">
    <property type="entry name" value="tRNA_anti-codon"/>
    <property type="match status" value="1"/>
</dbReference>
<evidence type="ECO:0000256" key="2">
    <source>
        <dbReference type="ARBA" id="ARBA00022598"/>
    </source>
</evidence>
<dbReference type="GO" id="GO:0000049">
    <property type="term" value="F:tRNA binding"/>
    <property type="evidence" value="ECO:0007669"/>
    <property type="project" value="TreeGrafter"/>
</dbReference>
<dbReference type="InterPro" id="IPR004364">
    <property type="entry name" value="Aa-tRNA-synt_II"/>
</dbReference>
<evidence type="ECO:0000259" key="10">
    <source>
        <dbReference type="PROSITE" id="PS50862"/>
    </source>
</evidence>
<evidence type="ECO:0000256" key="9">
    <source>
        <dbReference type="SAM" id="SignalP"/>
    </source>
</evidence>
<organism evidence="11 12">
    <name type="scientific">Aspergillus eucalypticola (strain CBS 122712 / IBT 29274)</name>
    <dbReference type="NCBI Taxonomy" id="1448314"/>
    <lineage>
        <taxon>Eukaryota</taxon>
        <taxon>Fungi</taxon>
        <taxon>Dikarya</taxon>
        <taxon>Ascomycota</taxon>
        <taxon>Pezizomycotina</taxon>
        <taxon>Eurotiomycetes</taxon>
        <taxon>Eurotiomycetidae</taxon>
        <taxon>Eurotiales</taxon>
        <taxon>Aspergillaceae</taxon>
        <taxon>Aspergillus</taxon>
        <taxon>Aspergillus subgen. Circumdati</taxon>
    </lineage>
</organism>
<dbReference type="Pfam" id="PF00152">
    <property type="entry name" value="tRNA-synt_2"/>
    <property type="match status" value="1"/>
</dbReference>
<dbReference type="Gene3D" id="3.30.930.10">
    <property type="entry name" value="Bira Bifunctional Protein, Domain 2"/>
    <property type="match status" value="1"/>
</dbReference>
<keyword evidence="2" id="KW-0436">Ligase</keyword>
<evidence type="ECO:0000256" key="7">
    <source>
        <dbReference type="ARBA" id="ARBA00048573"/>
    </source>
</evidence>
<dbReference type="PROSITE" id="PS50862">
    <property type="entry name" value="AA_TRNA_LIGASE_II"/>
    <property type="match status" value="1"/>
</dbReference>
<dbReference type="InterPro" id="IPR045864">
    <property type="entry name" value="aa-tRNA-synth_II/BPL/LPL"/>
</dbReference>
<sequence length="592" mass="67134">MSSDLSCLCFYIAWLVSVRQFANGMFRTGLPISRTSQAFQTSGRLARVIQHTHAPLVQTRQNSVDAYPEKAFKRRVQLIEEAVAEPYPRLASNKNTVSCAEFRGRYSHLADNEIVEDDTVVINGRVRTLRLVGGNLIFFDLLHDGHKIQVMCNRRRLKDIPPATFKQFYRMLRRGDAFSVTGNPHRTERGELTLLATELPQLLSPCLHDIPVDAQGQENSPYPRHVQFLADPETVNVIRARSAVVQYLRRFFVDRSFMEVNTPIIEAVAGGAIARPFHTTATEFPDRQLSLRIAPELWLKRLVVGGFDRVFEIGPSFRNEGLDKTHNPEFTTCEFYHAYANLEDLMTTTEQLLSGLAEHLTAFHKSSPFKKPNQEDTPLPFSHLNFSAPFRRLDFITSIEQSIEQKLPDLTSPDALDQVKAIFRDRNHALPDKVTLPRLLDELCSIYVEPQCIDPTFIVNPPECLSPLSKSFIHPTTNQRVAARGELFIEGREVVNTYEEENSPFEQRRKFEDQVRYSKQADEAEEIDESYLKALEWGLPPTGGWGCGIDRLCMLFTGITRIGDILPFGNLRKVTTRADAAAEGQAAEGKEI</sequence>
<keyword evidence="3" id="KW-0547">Nucleotide-binding</keyword>
<dbReference type="InterPro" id="IPR012340">
    <property type="entry name" value="NA-bd_OB-fold"/>
</dbReference>
<reference evidence="11" key="1">
    <citation type="submission" date="2016-12" db="EMBL/GenBank/DDBJ databases">
        <title>The genomes of Aspergillus section Nigri reveals drivers in fungal speciation.</title>
        <authorList>
            <consortium name="DOE Joint Genome Institute"/>
            <person name="Vesth T.C."/>
            <person name="Nybo J."/>
            <person name="Theobald S."/>
            <person name="Brandl J."/>
            <person name="Frisvad J.C."/>
            <person name="Nielsen K.F."/>
            <person name="Lyhne E.K."/>
            <person name="Kogle M.E."/>
            <person name="Kuo A."/>
            <person name="Riley R."/>
            <person name="Clum A."/>
            <person name="Nolan M."/>
            <person name="Lipzen A."/>
            <person name="Salamov A."/>
            <person name="Henrissat B."/>
            <person name="Wiebenga A."/>
            <person name="De vries R.P."/>
            <person name="Grigoriev I.V."/>
            <person name="Mortensen U.H."/>
            <person name="Andersen M.R."/>
            <person name="Baker S.E."/>
        </authorList>
    </citation>
    <scope>NUCLEOTIDE SEQUENCE</scope>
    <source>
        <strain evidence="11">CBS 122712</strain>
    </source>
</reference>
<gene>
    <name evidence="11" type="ORF">BO83DRAFT_5321</name>
</gene>
<dbReference type="InterPro" id="IPR004365">
    <property type="entry name" value="NA-bd_OB_tRNA"/>
</dbReference>
<comment type="catalytic activity">
    <reaction evidence="7 8">
        <text>tRNA(Lys) + L-lysine + ATP = L-lysyl-tRNA(Lys) + AMP + diphosphate</text>
        <dbReference type="Rhea" id="RHEA:20792"/>
        <dbReference type="Rhea" id="RHEA-COMP:9696"/>
        <dbReference type="Rhea" id="RHEA-COMP:9697"/>
        <dbReference type="ChEBI" id="CHEBI:30616"/>
        <dbReference type="ChEBI" id="CHEBI:32551"/>
        <dbReference type="ChEBI" id="CHEBI:33019"/>
        <dbReference type="ChEBI" id="CHEBI:78442"/>
        <dbReference type="ChEBI" id="CHEBI:78529"/>
        <dbReference type="ChEBI" id="CHEBI:456215"/>
        <dbReference type="EC" id="6.1.1.6"/>
    </reaction>
</comment>
<keyword evidence="4" id="KW-0067">ATP-binding</keyword>
<dbReference type="GO" id="GO:0005739">
    <property type="term" value="C:mitochondrion"/>
    <property type="evidence" value="ECO:0007669"/>
    <property type="project" value="TreeGrafter"/>
</dbReference>
<dbReference type="AlphaFoldDB" id="A0A317WH29"/>
<dbReference type="OrthoDB" id="21243at2759"/>
<feature type="signal peptide" evidence="9">
    <location>
        <begin position="1"/>
        <end position="24"/>
    </location>
</feature>
<comment type="caution">
    <text evidence="11">The sequence shown here is derived from an EMBL/GenBank/DDBJ whole genome shotgun (WGS) entry which is preliminary data.</text>
</comment>
<dbReference type="SUPFAM" id="SSF50249">
    <property type="entry name" value="Nucleic acid-binding proteins"/>
    <property type="match status" value="1"/>
</dbReference>
<evidence type="ECO:0000256" key="6">
    <source>
        <dbReference type="ARBA" id="ARBA00030563"/>
    </source>
</evidence>
<evidence type="ECO:0000256" key="8">
    <source>
        <dbReference type="RuleBase" id="RU003748"/>
    </source>
</evidence>
<dbReference type="InterPro" id="IPR002313">
    <property type="entry name" value="Lys-tRNA-ligase_II"/>
</dbReference>
<dbReference type="GO" id="GO:0005524">
    <property type="term" value="F:ATP binding"/>
    <property type="evidence" value="ECO:0007669"/>
    <property type="project" value="UniProtKB-KW"/>
</dbReference>
<dbReference type="GeneID" id="37059379"/>
<name>A0A317WH29_ASPEC</name>